<keyword evidence="2" id="KW-1185">Reference proteome</keyword>
<evidence type="ECO:0000313" key="1">
    <source>
        <dbReference type="EMBL" id="PYH67946.1"/>
    </source>
</evidence>
<proteinExistence type="predicted"/>
<name>A0A319B581_ASPVC</name>
<protein>
    <submittedName>
        <fullName evidence="1">Uncharacterized protein</fullName>
    </submittedName>
</protein>
<dbReference type="Proteomes" id="UP000248405">
    <property type="component" value="Unassembled WGS sequence"/>
</dbReference>
<organism evidence="1 2">
    <name type="scientific">Aspergillus vadensis (strain CBS 113365 / IMI 142717 / IBT 24658)</name>
    <dbReference type="NCBI Taxonomy" id="1448311"/>
    <lineage>
        <taxon>Eukaryota</taxon>
        <taxon>Fungi</taxon>
        <taxon>Dikarya</taxon>
        <taxon>Ascomycota</taxon>
        <taxon>Pezizomycotina</taxon>
        <taxon>Eurotiomycetes</taxon>
        <taxon>Eurotiomycetidae</taxon>
        <taxon>Eurotiales</taxon>
        <taxon>Aspergillaceae</taxon>
        <taxon>Aspergillus</taxon>
        <taxon>Aspergillus subgen. Circumdati</taxon>
    </lineage>
</organism>
<evidence type="ECO:0000313" key="2">
    <source>
        <dbReference type="Proteomes" id="UP000248405"/>
    </source>
</evidence>
<dbReference type="OrthoDB" id="10363316at2759"/>
<dbReference type="RefSeq" id="XP_025561740.1">
    <property type="nucleotide sequence ID" value="XM_025708245.1"/>
</dbReference>
<dbReference type="AlphaFoldDB" id="A0A319B581"/>
<accession>A0A319B581</accession>
<dbReference type="GeneID" id="37212837"/>
<dbReference type="EMBL" id="KZ821628">
    <property type="protein sequence ID" value="PYH67946.1"/>
    <property type="molecule type" value="Genomic_DNA"/>
</dbReference>
<reference evidence="1" key="1">
    <citation type="submission" date="2016-12" db="EMBL/GenBank/DDBJ databases">
        <title>The genomes of Aspergillus section Nigri reveals drivers in fungal speciation.</title>
        <authorList>
            <consortium name="DOE Joint Genome Institute"/>
            <person name="Vesth T.C."/>
            <person name="Nybo J."/>
            <person name="Theobald S."/>
            <person name="Brandl J."/>
            <person name="Frisvad J.C."/>
            <person name="Nielsen K.F."/>
            <person name="Lyhne E.K."/>
            <person name="Kogle M.E."/>
            <person name="Kuo A."/>
            <person name="Riley R."/>
            <person name="Clum A."/>
            <person name="Nolan M."/>
            <person name="Lipzen A."/>
            <person name="Salamov A."/>
            <person name="Henrissat B."/>
            <person name="Wiebenga A."/>
            <person name="De Vries R.P."/>
            <person name="Grigoriev I.V."/>
            <person name="Mortensen U.H."/>
            <person name="Andersen M.R."/>
            <person name="Baker S.E."/>
        </authorList>
    </citation>
    <scope>NUCLEOTIDE SEQUENCE [LARGE SCALE GENOMIC DNA]</scope>
    <source>
        <strain evidence="1">CBS 113365</strain>
    </source>
</reference>
<sequence>MERLLFPWPTSLTDSPTLTDISDFGYPDETDRYQNTTAQPVAASAGPMSYDADISMLQDSVNLPSSQVASYQPAMAGNNASFLQNPVGQYPYPEPSNYQHNAWVNQQQPQLSNVAFQTVAQLGMQNTGFANYQINTPVNQQQPELFGGVFESVLQMGMHNHVDELTDGIIGSVNDDMIEPRYVTRNRQAHGAPYT</sequence>
<gene>
    <name evidence="1" type="ORF">BO88DRAFT_416310</name>
</gene>